<dbReference type="SUPFAM" id="SSF53300">
    <property type="entry name" value="vWA-like"/>
    <property type="match status" value="1"/>
</dbReference>
<dbReference type="Gene3D" id="3.40.50.410">
    <property type="entry name" value="von Willebrand factor, type A domain"/>
    <property type="match status" value="1"/>
</dbReference>
<feature type="region of interest" description="Disordered" evidence="1">
    <location>
        <begin position="56"/>
        <end position="76"/>
    </location>
</feature>
<comment type="caution">
    <text evidence="4">The sequence shown here is derived from an EMBL/GenBank/DDBJ whole genome shotgun (WGS) entry which is preliminary data.</text>
</comment>
<dbReference type="PROSITE" id="PS50234">
    <property type="entry name" value="VWFA"/>
    <property type="match status" value="1"/>
</dbReference>
<keyword evidence="2" id="KW-0732">Signal</keyword>
<dbReference type="RefSeq" id="WP_106394844.1">
    <property type="nucleotide sequence ID" value="NZ_PVNK01000244.1"/>
</dbReference>
<evidence type="ECO:0000313" key="4">
    <source>
        <dbReference type="EMBL" id="PRP91358.1"/>
    </source>
</evidence>
<keyword evidence="5" id="KW-1185">Reference proteome</keyword>
<dbReference type="InterPro" id="IPR036465">
    <property type="entry name" value="vWFA_dom_sf"/>
</dbReference>
<reference evidence="4 5" key="1">
    <citation type="submission" date="2018-03" db="EMBL/GenBank/DDBJ databases">
        <title>Draft Genome Sequences of the Obligatory Marine Myxobacteria Enhygromyxa salina SWB005.</title>
        <authorList>
            <person name="Poehlein A."/>
            <person name="Moghaddam J.A."/>
            <person name="Harms H."/>
            <person name="Alanjari M."/>
            <person name="Koenig G.M."/>
            <person name="Daniel R."/>
            <person name="Schaeberle T.F."/>
        </authorList>
    </citation>
    <scope>NUCLEOTIDE SEQUENCE [LARGE SCALE GENOMIC DNA]</scope>
    <source>
        <strain evidence="4 5">SWB005</strain>
    </source>
</reference>
<feature type="compositionally biased region" description="Low complexity" evidence="1">
    <location>
        <begin position="56"/>
        <end position="70"/>
    </location>
</feature>
<organism evidence="4 5">
    <name type="scientific">Enhygromyxa salina</name>
    <dbReference type="NCBI Taxonomy" id="215803"/>
    <lineage>
        <taxon>Bacteria</taxon>
        <taxon>Pseudomonadati</taxon>
        <taxon>Myxococcota</taxon>
        <taxon>Polyangia</taxon>
        <taxon>Nannocystales</taxon>
        <taxon>Nannocystaceae</taxon>
        <taxon>Enhygromyxa</taxon>
    </lineage>
</organism>
<evidence type="ECO:0000256" key="2">
    <source>
        <dbReference type="SAM" id="SignalP"/>
    </source>
</evidence>
<gene>
    <name evidence="4" type="ORF">ENSA5_56240</name>
</gene>
<feature type="chain" id="PRO_5015759924" description="VWFA domain-containing protein" evidence="2">
    <location>
        <begin position="34"/>
        <end position="368"/>
    </location>
</feature>
<evidence type="ECO:0000313" key="5">
    <source>
        <dbReference type="Proteomes" id="UP000237968"/>
    </source>
</evidence>
<dbReference type="CDD" id="cd00198">
    <property type="entry name" value="vWFA"/>
    <property type="match status" value="1"/>
</dbReference>
<accession>A0A2S9XER0</accession>
<dbReference type="Proteomes" id="UP000237968">
    <property type="component" value="Unassembled WGS sequence"/>
</dbReference>
<proteinExistence type="predicted"/>
<name>A0A2S9XER0_9BACT</name>
<dbReference type="InterPro" id="IPR002035">
    <property type="entry name" value="VWF_A"/>
</dbReference>
<feature type="domain" description="VWFA" evidence="3">
    <location>
        <begin position="93"/>
        <end position="294"/>
    </location>
</feature>
<dbReference type="AlphaFoldDB" id="A0A2S9XER0"/>
<protein>
    <recommendedName>
        <fullName evidence="3">VWFA domain-containing protein</fullName>
    </recommendedName>
</protein>
<dbReference type="OrthoDB" id="5499721at2"/>
<sequence>MDSTRARPSGRWLLLPGLALPLIAWATTLPACAEPCIDDGLGQQYCPEAETEAATAGDTLAGDGDTADTTNNEAGDTEGCPLLDLILIPKTPTMVLLVDQSGSMTEDFGGDTRWNVITDVLIDPDAGIVPQFAASIRLGLTLYTSVDGNTMGGVCPMLIEVDPALDNFPTIESTLSMAAPAQDTPTGESLDVVWQKLDALDVPGRKYIVLATDGEPDTCDEPNPSNGQPEAVAAAEGAFSAGIETFIISVGDDVSDAHLQDMANAGQGVQPGDPDATFYQALDQAALVGAFEEIIAGVRSCQLDLMTPLAPEDAASCTVEVNGEPVALGDPDGWQLNNPNEVELLGGACDALQTGTSSIEMACSCDLP</sequence>
<dbReference type="EMBL" id="PVNK01000244">
    <property type="protein sequence ID" value="PRP91358.1"/>
    <property type="molecule type" value="Genomic_DNA"/>
</dbReference>
<evidence type="ECO:0000256" key="1">
    <source>
        <dbReference type="SAM" id="MobiDB-lite"/>
    </source>
</evidence>
<feature type="signal peptide" evidence="2">
    <location>
        <begin position="1"/>
        <end position="33"/>
    </location>
</feature>
<evidence type="ECO:0000259" key="3">
    <source>
        <dbReference type="PROSITE" id="PS50234"/>
    </source>
</evidence>
<dbReference type="SMART" id="SM00327">
    <property type="entry name" value="VWA"/>
    <property type="match status" value="1"/>
</dbReference>